<dbReference type="GO" id="GO:0008528">
    <property type="term" value="F:G protein-coupled peptide receptor activity"/>
    <property type="evidence" value="ECO:0007669"/>
    <property type="project" value="TreeGrafter"/>
</dbReference>
<feature type="disulfide bond" evidence="13">
    <location>
        <begin position="1250"/>
        <end position="1262"/>
    </location>
</feature>
<feature type="transmembrane region" description="Helical" evidence="14">
    <location>
        <begin position="2063"/>
        <end position="2086"/>
    </location>
</feature>
<dbReference type="InterPro" id="IPR036055">
    <property type="entry name" value="LDL_receptor-like_sf"/>
</dbReference>
<dbReference type="Pfam" id="PF00057">
    <property type="entry name" value="Ldl_recept_a"/>
    <property type="match status" value="3"/>
</dbReference>
<evidence type="ECO:0000259" key="16">
    <source>
        <dbReference type="PROSITE" id="PS50022"/>
    </source>
</evidence>
<dbReference type="CDD" id="cd00112">
    <property type="entry name" value="LDLa"/>
    <property type="match status" value="4"/>
</dbReference>
<evidence type="ECO:0000256" key="4">
    <source>
        <dbReference type="ARBA" id="ARBA00022692"/>
    </source>
</evidence>
<evidence type="ECO:0000256" key="6">
    <source>
        <dbReference type="ARBA" id="ARBA00022989"/>
    </source>
</evidence>
<dbReference type="SUPFAM" id="SSF49854">
    <property type="entry name" value="Spermadhesin, CUB domain"/>
    <property type="match status" value="2"/>
</dbReference>
<evidence type="ECO:0000259" key="15">
    <source>
        <dbReference type="PROSITE" id="PS01180"/>
    </source>
</evidence>
<feature type="disulfide bond" evidence="13">
    <location>
        <begin position="1536"/>
        <end position="1554"/>
    </location>
</feature>
<dbReference type="InterPro" id="IPR017452">
    <property type="entry name" value="GPCR_Rhodpsn_7TM"/>
</dbReference>
<dbReference type="InterPro" id="IPR003591">
    <property type="entry name" value="Leu-rich_rpt_typical-subtyp"/>
</dbReference>
<dbReference type="PROSITE" id="PS51450">
    <property type="entry name" value="LRR"/>
    <property type="match status" value="2"/>
</dbReference>
<feature type="disulfide bond" evidence="13">
    <location>
        <begin position="1193"/>
        <end position="1208"/>
    </location>
</feature>
<comment type="subcellular location">
    <subcellularLocation>
        <location evidence="1">Cell membrane</location>
        <topology evidence="1">Multi-pass membrane protein</topology>
    </subcellularLocation>
</comment>
<feature type="transmembrane region" description="Helical" evidence="14">
    <location>
        <begin position="1966"/>
        <end position="1987"/>
    </location>
</feature>
<gene>
    <name evidence="20" type="ORF">MGAL_10B060817</name>
</gene>
<feature type="transmembrane region" description="Helical" evidence="14">
    <location>
        <begin position="2018"/>
        <end position="2042"/>
    </location>
</feature>
<dbReference type="PANTHER" id="PTHR24372">
    <property type="entry name" value="GLYCOPROTEIN HORMONE RECEPTOR"/>
    <property type="match status" value="1"/>
</dbReference>
<feature type="disulfide bond" evidence="13">
    <location>
        <begin position="1174"/>
        <end position="1186"/>
    </location>
</feature>
<evidence type="ECO:0000256" key="5">
    <source>
        <dbReference type="ARBA" id="ARBA00022737"/>
    </source>
</evidence>
<dbReference type="InterPro" id="IPR035914">
    <property type="entry name" value="Sperma_CUB_dom_sf"/>
</dbReference>
<keyword evidence="9 13" id="KW-1015">Disulfide bond</keyword>
<dbReference type="GO" id="GO:0007189">
    <property type="term" value="P:adenylate cyclase-activating G protein-coupled receptor signaling pathway"/>
    <property type="evidence" value="ECO:0007669"/>
    <property type="project" value="TreeGrafter"/>
</dbReference>
<dbReference type="PROSITE" id="PS50068">
    <property type="entry name" value="LDLRA_2"/>
    <property type="match status" value="5"/>
</dbReference>
<evidence type="ECO:0000256" key="8">
    <source>
        <dbReference type="ARBA" id="ARBA00023136"/>
    </source>
</evidence>
<dbReference type="EMBL" id="UYJE01008584">
    <property type="protein sequence ID" value="VDI65082.1"/>
    <property type="molecule type" value="Genomic_DNA"/>
</dbReference>
<dbReference type="SMART" id="SM00042">
    <property type="entry name" value="CUB"/>
    <property type="match status" value="2"/>
</dbReference>
<evidence type="ECO:0000256" key="14">
    <source>
        <dbReference type="SAM" id="Phobius"/>
    </source>
</evidence>
<dbReference type="Gene3D" id="3.10.100.10">
    <property type="entry name" value="Mannose-Binding Protein A, subunit A"/>
    <property type="match status" value="1"/>
</dbReference>
<dbReference type="InterPro" id="IPR001304">
    <property type="entry name" value="C-type_lectin-like"/>
</dbReference>
<dbReference type="Gene3D" id="4.10.400.10">
    <property type="entry name" value="Low-density Lipoprotein Receptor"/>
    <property type="match status" value="5"/>
</dbReference>
<feature type="domain" description="F5/8 type C" evidence="16">
    <location>
        <begin position="441"/>
        <end position="590"/>
    </location>
</feature>
<keyword evidence="7" id="KW-0297">G-protein coupled receptor</keyword>
<feature type="transmembrane region" description="Helical" evidence="14">
    <location>
        <begin position="1925"/>
        <end position="1946"/>
    </location>
</feature>
<dbReference type="InterPro" id="IPR000421">
    <property type="entry name" value="FA58C"/>
</dbReference>
<feature type="domain" description="C-type lectin" evidence="17">
    <location>
        <begin position="978"/>
        <end position="1103"/>
    </location>
</feature>
<evidence type="ECO:0000256" key="7">
    <source>
        <dbReference type="ARBA" id="ARBA00023040"/>
    </source>
</evidence>
<keyword evidence="5" id="KW-0677">Repeat</keyword>
<feature type="disulfide bond" evidence="13">
    <location>
        <begin position="1587"/>
        <end position="1602"/>
    </location>
</feature>
<dbReference type="CDD" id="cd15137">
    <property type="entry name" value="7tmA_Relaxin_R"/>
    <property type="match status" value="1"/>
</dbReference>
<dbReference type="Proteomes" id="UP000596742">
    <property type="component" value="Unassembled WGS sequence"/>
</dbReference>
<feature type="disulfide bond" evidence="13">
    <location>
        <begin position="1529"/>
        <end position="1541"/>
    </location>
</feature>
<dbReference type="Pfam" id="PF16977">
    <property type="entry name" value="ApeC"/>
    <property type="match status" value="1"/>
</dbReference>
<evidence type="ECO:0000256" key="11">
    <source>
        <dbReference type="ARBA" id="ARBA00023224"/>
    </source>
</evidence>
<evidence type="ECO:0000256" key="12">
    <source>
        <dbReference type="PROSITE-ProRule" id="PRU00121"/>
    </source>
</evidence>
<feature type="domain" description="G-protein coupled receptors family 1 profile" evidence="19">
    <location>
        <begin position="1858"/>
        <end position="2118"/>
    </location>
</feature>
<feature type="disulfide bond" evidence="13">
    <location>
        <begin position="1213"/>
        <end position="1225"/>
    </location>
</feature>
<dbReference type="PRINTS" id="PR00261">
    <property type="entry name" value="LDLRECEPTOR"/>
</dbReference>
<keyword evidence="12" id="KW-0420">Kringle</keyword>
<evidence type="ECO:0000256" key="1">
    <source>
        <dbReference type="ARBA" id="ARBA00004651"/>
    </source>
</evidence>
<dbReference type="SUPFAM" id="SSF56436">
    <property type="entry name" value="C-type lectin-like"/>
    <property type="match status" value="1"/>
</dbReference>
<sequence length="2207" mass="251563">MQLYLFYELYIIIVKHSSEMKLTQWPGGNYALHTSMFGCPEDVDYGWMSGYVNMTLLPKSRNMFWNDLDWFTFEPHILGPYTQQAIQINFCIMNSTTTATADNPWPAGNYCIYKASDICPIGFNEGSMTVRGYTYDLGGDLPDLQIDNSTDLTLMYCCREDGNADESIQLPHDFPFILFLGPTTEKCQEVDNMKWTLNGFYLVNEHLNFEYDGLHPNFSGHAVYHRHVGLPLCYYEPLRKRECVFKTDFGASYKGHKNITKSGRQCSLWEDNSSDFTTSTRWIGEFEENYCRKIDMGLKTPPGCYIGDEFESCDIPECEDDPEYLEIFGKGRSYNSAPSLSSKPASYAVDGLIVWFPVNHRYVGTYVSKNRWDFLTYGAYRCEENRNPRKSTIFRYQCKRPIIGQYVSVTNFDFTNENAKQGYYHFFEIEEIQVIGKSTMCGRQLGLISGDVYDYQLESSSRKDKEHLSNYGRLFFPETGWCSGSDDVSPWFIVDFIVPLKLQGVELQGIKDGSNTQFIDSFKIMYGNDRSNLTFYEDPIGTVKIFRINPMISALSIHQFIFNKEIYGRYLKVVPVDYKEACLKLEVIGCPKQVRRDLWCRDTKFDFGFEVLRYHSFWMAEHHDIERMSKTGIDLKQCFERCQNISCISFSSEYSDSRCTLHFGHKYTPEYHRWWIEGVNPGNVCYQRLCFKDFLEFNTCGGDVFLKNDNDESIILSPNFPFNYGQGLTCVWSIYSTMFIEIEIVSISLQRKILLSEMQKMSIYDINPGQCEDSLSIIDHDGYGKNILPNEDQLNGVKLLSASNKIKIQLTSCYQFQRNNQKSFELKVSTIDLPGCGGLDSCFKTCNQSSAYIYTPGFPIAYQPGEACFWKIEGTYGQFVKLTIINLDVTDDSSCEKSFISVYDIDLQGQAKSLGKFCKDNRPYETFISSWERLQIEFKAATDIPGSGGFLGKYNMDTFIQESFDVSNDSCPDNWHAFRNSCYSLQKKKFGITWIEAENECNNHNGHLVSIANISEMKFIHYLITVFKDNLEGDRAYIGLRKKTNGYTMRDYVWSDEKPLTFTAWFFDKSTGFAQPDGLENEQCSIIQLFSIHNINAWHDVACAYNKISNFICETEMISNVNDNIRNSINQVTARPDEILYLCNSGEYILNILICDSVIDCISGDDEQNCSSSCSNDQFTCDDGSCISISLHCDFIQHCQDGSDEQFCERRTCSTNEWQCKNMQCIPVHQRCDFVTNCYDKSDEILCEICGSESFQCYDQTCIPFSRVCDGVIDCSGLFHEDESEDCLKKTQHTCKDWYASGSKENGVYLIDLYLNDSASVECLFNEWENYTQITTIVHHDNEETVTATLDGYDIKPVYFASDAHIEVLKDIGKCSQSIGVYCHFSENRVYRSSKYGDIIDNKTPKNDCGCPFVGNCDSGVKRCNCGNEPYDWYTADNNEIRSDIGVIYNETQLPVKHTYTLPTTTYNKLHLGPLKCIEDFQISSNIFRCSGGQTVPSEVLCILDYDEKKEILGCRDLSHLTTCETSNCPPGYLKCTDSYCIPPNLLCNGVQDCPAGEDENGCTKPDCNGLFRCHKSDICLGLDKRCNGFAECPQFDDELLCEINCTSKCKCDGLSSKCVLENMSVISFPPETRKIDLSMSNLSVVDIVLENNFLLAELNLSSTRLRDLERIHFGKFRNNLYLLDLSLNQISTIPRHTFEGMVHLKILLFAGNSLLEIVYPQSFAGLPSVSMMSLVQSNIWLLQSNNFKGIENLIALNLSYNKIEKVEDRTFEGLNSLKSLDLRGNRMAEFQKDIFEGLTSLEKLYSDAYVFCCLRPDSVKDENCLPARDEFSSCSDMMRNDILRTCLWVIGLCALIGNLIVIVYRVIYDRGSLSKSYGIFITSLGTSDFMMGVYMLTIASADVMFRGNYVWNDLSWRYGVPCKIAGIISTVSSESSVCFLFLITIDRFIAIKYPFGEIRFGKTSARCISCSVFMISFIIAVVPLILPGSYFDGNFYSRSAVCLALPLTRDKPNGWEYSFGIFIVFNFILFLIIAGMQLIIYREVTSTLNSVRSTKKNQDLTIARNLFIVVFSDFLCWFPVGVMGLMALNGHSIPAEVYAWTAVFILPINSALNPFLYTFSAIIRTRRVRRRASSQKYLTTQMSIVSNGNTNENSKDSFDDITSKEGLFKKIVKAVEHSLQNSTLDADDIETLVSQLNNVTEANTRT</sequence>
<keyword evidence="21" id="KW-1185">Reference proteome</keyword>
<feature type="transmembrane region" description="Helical" evidence="14">
    <location>
        <begin position="2098"/>
        <end position="2124"/>
    </location>
</feature>
<dbReference type="GO" id="GO:0009755">
    <property type="term" value="P:hormone-mediated signaling pathway"/>
    <property type="evidence" value="ECO:0007669"/>
    <property type="project" value="TreeGrafter"/>
</dbReference>
<evidence type="ECO:0000259" key="18">
    <source>
        <dbReference type="PROSITE" id="PS50070"/>
    </source>
</evidence>
<evidence type="ECO:0000259" key="19">
    <source>
        <dbReference type="PROSITE" id="PS50262"/>
    </source>
</evidence>
<keyword evidence="8 14" id="KW-0472">Membrane</keyword>
<comment type="caution">
    <text evidence="20">The sequence shown here is derived from an EMBL/GenBank/DDBJ whole genome shotgun (WGS) entry which is preliminary data.</text>
</comment>
<feature type="disulfide bond" evidence="13">
    <location>
        <begin position="1548"/>
        <end position="1563"/>
    </location>
</feature>
<dbReference type="SUPFAM" id="SSF57424">
    <property type="entry name" value="LDL receptor-like module"/>
    <property type="match status" value="5"/>
</dbReference>
<dbReference type="InterPro" id="IPR016186">
    <property type="entry name" value="C-type_lectin-like/link_sf"/>
</dbReference>
<keyword evidence="10" id="KW-0675">Receptor</keyword>
<dbReference type="SMART" id="SM00034">
    <property type="entry name" value="CLECT"/>
    <property type="match status" value="1"/>
</dbReference>
<dbReference type="SUPFAM" id="SSF49785">
    <property type="entry name" value="Galactose-binding domain-like"/>
    <property type="match status" value="1"/>
</dbReference>
<name>A0A8B6GJI4_MYTGA</name>
<feature type="domain" description="Kringle" evidence="18">
    <location>
        <begin position="250"/>
        <end position="318"/>
    </location>
</feature>
<evidence type="ECO:0000256" key="9">
    <source>
        <dbReference type="ARBA" id="ARBA00023157"/>
    </source>
</evidence>
<proteinExistence type="predicted"/>
<dbReference type="SMART" id="SM00130">
    <property type="entry name" value="KR"/>
    <property type="match status" value="1"/>
</dbReference>
<dbReference type="Pfam" id="PF13855">
    <property type="entry name" value="LRR_8"/>
    <property type="match status" value="2"/>
</dbReference>
<keyword evidence="2" id="KW-1003">Cell membrane</keyword>
<dbReference type="InterPro" id="IPR023415">
    <property type="entry name" value="LDLR_class-A_CS"/>
</dbReference>
<dbReference type="InterPro" id="IPR001611">
    <property type="entry name" value="Leu-rich_rpt"/>
</dbReference>
<feature type="disulfide bond" evidence="13">
    <location>
        <begin position="1568"/>
        <end position="1580"/>
    </location>
</feature>
<dbReference type="GO" id="GO:0005886">
    <property type="term" value="C:plasma membrane"/>
    <property type="evidence" value="ECO:0007669"/>
    <property type="project" value="UniProtKB-SubCell"/>
</dbReference>
<feature type="disulfide bond" evidence="13">
    <location>
        <begin position="1220"/>
        <end position="1238"/>
    </location>
</feature>
<evidence type="ECO:0000256" key="3">
    <source>
        <dbReference type="ARBA" id="ARBA00022614"/>
    </source>
</evidence>
<evidence type="ECO:0000313" key="20">
    <source>
        <dbReference type="EMBL" id="VDI65082.1"/>
    </source>
</evidence>
<dbReference type="SUPFAM" id="SSF52058">
    <property type="entry name" value="L domain-like"/>
    <property type="match status" value="1"/>
</dbReference>
<dbReference type="PANTHER" id="PTHR24372:SF77">
    <property type="entry name" value="G-PROTEIN COUPLED RECEPTORS FAMILY 1 PROFILE DOMAIN-CONTAINING PROTEIN"/>
    <property type="match status" value="1"/>
</dbReference>
<dbReference type="Pfam" id="PF00754">
    <property type="entry name" value="F5_F8_type_C"/>
    <property type="match status" value="1"/>
</dbReference>
<feature type="transmembrane region" description="Helical" evidence="14">
    <location>
        <begin position="1848"/>
        <end position="1868"/>
    </location>
</feature>
<dbReference type="Pfam" id="PF00431">
    <property type="entry name" value="CUB"/>
    <property type="match status" value="1"/>
</dbReference>
<dbReference type="InterPro" id="IPR016187">
    <property type="entry name" value="CTDL_fold"/>
</dbReference>
<evidence type="ECO:0000256" key="13">
    <source>
        <dbReference type="PROSITE-ProRule" id="PRU00124"/>
    </source>
</evidence>
<keyword evidence="11" id="KW-0807">Transducer</keyword>
<dbReference type="Pfam" id="PF00001">
    <property type="entry name" value="7tm_1"/>
    <property type="match status" value="1"/>
</dbReference>
<dbReference type="OrthoDB" id="6116813at2759"/>
<dbReference type="InterPro" id="IPR008979">
    <property type="entry name" value="Galactose-bd-like_sf"/>
</dbReference>
<dbReference type="PROSITE" id="PS50070">
    <property type="entry name" value="KRINGLE_2"/>
    <property type="match status" value="1"/>
</dbReference>
<keyword evidence="6 14" id="KW-1133">Transmembrane helix</keyword>
<dbReference type="InterPro" id="IPR000276">
    <property type="entry name" value="GPCR_Rhodpsn"/>
</dbReference>
<dbReference type="SUPFAM" id="SSF57440">
    <property type="entry name" value="Kringle-like"/>
    <property type="match status" value="1"/>
</dbReference>
<dbReference type="PROSITE" id="PS00237">
    <property type="entry name" value="G_PROTEIN_RECEP_F1_1"/>
    <property type="match status" value="1"/>
</dbReference>
<dbReference type="PROSITE" id="PS01209">
    <property type="entry name" value="LDLRA_1"/>
    <property type="match status" value="2"/>
</dbReference>
<dbReference type="Gene3D" id="2.60.120.290">
    <property type="entry name" value="Spermadhesin, CUB domain"/>
    <property type="match status" value="2"/>
</dbReference>
<evidence type="ECO:0000313" key="21">
    <source>
        <dbReference type="Proteomes" id="UP000596742"/>
    </source>
</evidence>
<dbReference type="Gene3D" id="2.60.120.260">
    <property type="entry name" value="Galactose-binding domain-like"/>
    <property type="match status" value="1"/>
</dbReference>
<keyword evidence="3" id="KW-0433">Leucine-rich repeat</keyword>
<dbReference type="SMART" id="SM00369">
    <property type="entry name" value="LRR_TYP"/>
    <property type="match status" value="4"/>
</dbReference>
<dbReference type="PROSITE" id="PS50262">
    <property type="entry name" value="G_PROTEIN_RECEP_F1_2"/>
    <property type="match status" value="1"/>
</dbReference>
<evidence type="ECO:0000259" key="17">
    <source>
        <dbReference type="PROSITE" id="PS50041"/>
    </source>
</evidence>
<dbReference type="InterPro" id="IPR032675">
    <property type="entry name" value="LRR_dom_sf"/>
</dbReference>
<feature type="disulfide bond" evidence="13">
    <location>
        <begin position="1257"/>
        <end position="1275"/>
    </location>
</feature>
<dbReference type="SMART" id="SM00192">
    <property type="entry name" value="LDLa"/>
    <property type="match status" value="6"/>
</dbReference>
<accession>A0A8B6GJI4</accession>
<feature type="disulfide bond" evidence="13">
    <location>
        <begin position="1181"/>
        <end position="1199"/>
    </location>
</feature>
<dbReference type="CDD" id="cd00041">
    <property type="entry name" value="CUB"/>
    <property type="match status" value="1"/>
</dbReference>
<evidence type="ECO:0000256" key="2">
    <source>
        <dbReference type="ARBA" id="ARBA00022475"/>
    </source>
</evidence>
<feature type="domain" description="CUB" evidence="15">
    <location>
        <begin position="700"/>
        <end position="831"/>
    </location>
</feature>
<organism evidence="20 21">
    <name type="scientific">Mytilus galloprovincialis</name>
    <name type="common">Mediterranean mussel</name>
    <dbReference type="NCBI Taxonomy" id="29158"/>
    <lineage>
        <taxon>Eukaryota</taxon>
        <taxon>Metazoa</taxon>
        <taxon>Spiralia</taxon>
        <taxon>Lophotrochozoa</taxon>
        <taxon>Mollusca</taxon>
        <taxon>Bivalvia</taxon>
        <taxon>Autobranchia</taxon>
        <taxon>Pteriomorphia</taxon>
        <taxon>Mytilida</taxon>
        <taxon>Mytiloidea</taxon>
        <taxon>Mytilidae</taxon>
        <taxon>Mytilinae</taxon>
        <taxon>Mytilus</taxon>
    </lineage>
</organism>
<dbReference type="Gene3D" id="1.20.1070.10">
    <property type="entry name" value="Rhodopsin 7-helix transmembrane proteins"/>
    <property type="match status" value="1"/>
</dbReference>
<dbReference type="InterPro" id="IPR013806">
    <property type="entry name" value="Kringle-like"/>
</dbReference>
<reference evidence="20" key="1">
    <citation type="submission" date="2018-11" db="EMBL/GenBank/DDBJ databases">
        <authorList>
            <person name="Alioto T."/>
            <person name="Alioto T."/>
        </authorList>
    </citation>
    <scope>NUCLEOTIDE SEQUENCE</scope>
</reference>
<comment type="caution">
    <text evidence="12">Lacks conserved residue(s) required for the propagation of feature annotation.</text>
</comment>
<dbReference type="InterPro" id="IPR002172">
    <property type="entry name" value="LDrepeatLR_classA_rpt"/>
</dbReference>
<evidence type="ECO:0000256" key="10">
    <source>
        <dbReference type="ARBA" id="ARBA00023170"/>
    </source>
</evidence>
<dbReference type="InterPro" id="IPR000001">
    <property type="entry name" value="Kringle"/>
</dbReference>
<dbReference type="Pfam" id="PF00059">
    <property type="entry name" value="Lectin_C"/>
    <property type="match status" value="1"/>
</dbReference>
<evidence type="ECO:0008006" key="22">
    <source>
        <dbReference type="Google" id="ProtNLM"/>
    </source>
</evidence>
<dbReference type="SUPFAM" id="SSF81321">
    <property type="entry name" value="Family A G protein-coupled receptor-like"/>
    <property type="match status" value="1"/>
</dbReference>
<feature type="disulfide bond" evidence="13">
    <location>
        <begin position="1232"/>
        <end position="1247"/>
    </location>
</feature>
<keyword evidence="4 14" id="KW-0812">Transmembrane</keyword>
<feature type="transmembrane region" description="Helical" evidence="14">
    <location>
        <begin position="1880"/>
        <end position="1905"/>
    </location>
</feature>
<protein>
    <recommendedName>
        <fullName evidence="22">G-protein coupled receptor GRL101-like protein</fullName>
    </recommendedName>
</protein>
<dbReference type="InterPro" id="IPR031569">
    <property type="entry name" value="ApeC"/>
</dbReference>
<dbReference type="InterPro" id="IPR000859">
    <property type="entry name" value="CUB_dom"/>
</dbReference>
<dbReference type="PROSITE" id="PS50022">
    <property type="entry name" value="FA58C_3"/>
    <property type="match status" value="1"/>
</dbReference>
<dbReference type="PROSITE" id="PS01180">
    <property type="entry name" value="CUB"/>
    <property type="match status" value="2"/>
</dbReference>
<dbReference type="PROSITE" id="PS50041">
    <property type="entry name" value="C_TYPE_LECTIN_2"/>
    <property type="match status" value="1"/>
</dbReference>
<feature type="domain" description="CUB" evidence="15">
    <location>
        <begin position="836"/>
        <end position="957"/>
    </location>
</feature>
<dbReference type="Gene3D" id="3.80.10.10">
    <property type="entry name" value="Ribonuclease Inhibitor"/>
    <property type="match status" value="2"/>
</dbReference>